<dbReference type="PROSITE" id="PS00012">
    <property type="entry name" value="PHOSPHOPANTETHEINE"/>
    <property type="match status" value="1"/>
</dbReference>
<dbReference type="Pfam" id="PF08242">
    <property type="entry name" value="Methyltransf_12"/>
    <property type="match status" value="1"/>
</dbReference>
<evidence type="ECO:0000313" key="13">
    <source>
        <dbReference type="Proteomes" id="UP000294947"/>
    </source>
</evidence>
<dbReference type="GO" id="GO:0006633">
    <property type="term" value="P:fatty acid biosynthetic process"/>
    <property type="evidence" value="ECO:0007669"/>
    <property type="project" value="TreeGrafter"/>
</dbReference>
<dbReference type="SUPFAM" id="SSF53474">
    <property type="entry name" value="alpha/beta-Hydrolases"/>
    <property type="match status" value="1"/>
</dbReference>
<dbReference type="GO" id="GO:0005886">
    <property type="term" value="C:plasma membrane"/>
    <property type="evidence" value="ECO:0007669"/>
    <property type="project" value="TreeGrafter"/>
</dbReference>
<keyword evidence="3" id="KW-0596">Phosphopantetheine</keyword>
<sequence>MKRLLCDFLWSHLRVLGAFSRSEQTLGAAREAAGLLPVYDLWFAECVRVLEVEGYLERRDDSILVGEARGHRPLDELWREWEAEKPHWQGNPDLAATHLLVETTLRVLPDIVTGKRRATEVMFPGASVELVENAYKSNPASIYFSTALAAKLVAHLRRRADAEAGFEPRILEIGAGTGATSAIVLDAIRAEGLAVREYRYTDLSRAFLEHAERSYGPTSPFLTYGILDIEHAVAEQGIPVGEYDVVIAANVLHATRNIRNTLRNAKAPLKRGGILLLNEVTANNFLNAFTFGLLEGWWLYDDAESRIPGSPLLSVEGWQRVLAEEGYGPVTLPLREATDLGQQIIVAESDGVVRQASTAARESVPDQAPESVERAPVRENPAPVSQSGESAPADRLLDHVAGTVLDVLAESLRIDRSRIARDEPFSNYGLDSIFAVNVARAVGEQLDIDLDITVLFEHGTVAELSEFIVTEYASEIQAPLQPETPGPSGESAGGAPPEVSAPAGAVPIGEEAEPEAMAIVGMSARFPQANDIEEFWRVVEQGVRCITSPPMRRADWALQGDGVDTAAIRGGFMDEIHEFDPLFFGMSMTEARQVTPELRLMLMAAWNAIEDAGYQPAELRTRPTGVFVAATASEYEPGAPDADGGPSLMSSPAPALIPNRISYVFDLHGPSEQCDTTCSSSLVALHRAIRSIRDGECDQALVGGVNLIMSPARFAGMRAAGMLSPSGDVRPFQQDADGTVRSEGAGAVLIKPLSRAIDDGDTIYGVVRGTGVAHGGKGVSFTAPNVRGMKSAIARAYADAGIDPGTVSYVEAHGMSSMLADSAEIAALRASLGGDTAAPDGEDSAIYLGSVKPSIGHTEVFSGLAALVKTVQAVRRGVVPAIPGFGRLHENISLAGTRLRVAAETVPWPVRTGDDGRALPRRASINSFGIGGVNAHAVLEQHLPVHGEDAQESTHSPQILVLSAKTGNALRERARQFVDWSTNAVPENWADVAYTLQVGREAMDCRLALIAATADEAAEVLRGWLDDDPEMRARVAVADGAQRDRGIVDSSADTDEFLRSLVSQRRMDLLADRWVAGASVDWSLLHQGARRRRIPLPGYPFERRMCFDMQSPGRSVPAPAAVGERVGAVGPEDFVTGLVASVLGLEKHEVDGSKALADYGLNSLLLVAVLGRLRGAFPAFQPDWLQPNDTLDDVVARLSTVAADGSLPEGPQFPELVHLNGVTEGRPVFWIHGALASVETYRTIAAKIDRPFYGIQARGFMTEHAPVEGIPKMAEYYTEIIRAVQPEGPYDVGGFCLGGIVSYEITRLLQQQGHAVNSLIMVDSPDGTGLAKSNASGSATARSAAMQVVNSLLWPAGEKDLAEVTRLLIHQDEVDATVDEAELVRRLADLAVERGLSMSREQIVDFTLRNIGVQLAYGLADYEVRPLVDPTAVDCTYFRNRRGLFLGDLEPYFQVASETFSLDHVNYRQDWERELPALRVVDIDAANHMTILHDDGPLAAIEQTCVETYVEGGAA</sequence>
<dbReference type="InterPro" id="IPR013217">
    <property type="entry name" value="Methyltransf_12"/>
</dbReference>
<keyword evidence="6 12" id="KW-0808">Transferase</keyword>
<dbReference type="EMBL" id="SMKW01000033">
    <property type="protein sequence ID" value="TDD47733.1"/>
    <property type="molecule type" value="Genomic_DNA"/>
</dbReference>
<dbReference type="Gene3D" id="1.10.1240.100">
    <property type="match status" value="1"/>
</dbReference>
<dbReference type="InterPro" id="IPR016039">
    <property type="entry name" value="Thiolase-like"/>
</dbReference>
<evidence type="ECO:0000256" key="6">
    <source>
        <dbReference type="ARBA" id="ARBA00022679"/>
    </source>
</evidence>
<dbReference type="GO" id="GO:0071770">
    <property type="term" value="P:DIM/DIP cell wall layer assembly"/>
    <property type="evidence" value="ECO:0007669"/>
    <property type="project" value="TreeGrafter"/>
</dbReference>
<dbReference type="Gene3D" id="3.40.50.150">
    <property type="entry name" value="Vaccinia Virus protein VP39"/>
    <property type="match status" value="1"/>
</dbReference>
<dbReference type="Proteomes" id="UP000294947">
    <property type="component" value="Unassembled WGS sequence"/>
</dbReference>
<dbReference type="InterPro" id="IPR020806">
    <property type="entry name" value="PKS_PP-bd"/>
</dbReference>
<dbReference type="SUPFAM" id="SSF53335">
    <property type="entry name" value="S-adenosyl-L-methionine-dependent methyltransferases"/>
    <property type="match status" value="1"/>
</dbReference>
<comment type="pathway">
    <text evidence="2">Antibiotic biosynthesis.</text>
</comment>
<dbReference type="InterPro" id="IPR001031">
    <property type="entry name" value="Thioesterase"/>
</dbReference>
<keyword evidence="7" id="KW-0677">Repeat</keyword>
<comment type="caution">
    <text evidence="12">The sequence shown here is derived from an EMBL/GenBank/DDBJ whole genome shotgun (WGS) entry which is preliminary data.</text>
</comment>
<dbReference type="CDD" id="cd00833">
    <property type="entry name" value="PKS"/>
    <property type="match status" value="1"/>
</dbReference>
<dbReference type="PANTHER" id="PTHR43775">
    <property type="entry name" value="FATTY ACID SYNTHASE"/>
    <property type="match status" value="1"/>
</dbReference>
<evidence type="ECO:0000256" key="5">
    <source>
        <dbReference type="ARBA" id="ARBA00022553"/>
    </source>
</evidence>
<dbReference type="InterPro" id="IPR036736">
    <property type="entry name" value="ACP-like_sf"/>
</dbReference>
<dbReference type="SUPFAM" id="SSF47336">
    <property type="entry name" value="ACP-like"/>
    <property type="match status" value="2"/>
</dbReference>
<dbReference type="GO" id="GO:0004312">
    <property type="term" value="F:fatty acid synthase activity"/>
    <property type="evidence" value="ECO:0007669"/>
    <property type="project" value="TreeGrafter"/>
</dbReference>
<dbReference type="PROSITE" id="PS50075">
    <property type="entry name" value="CARRIER"/>
    <property type="match status" value="1"/>
</dbReference>
<evidence type="ECO:0000256" key="2">
    <source>
        <dbReference type="ARBA" id="ARBA00004792"/>
    </source>
</evidence>
<dbReference type="InterPro" id="IPR020841">
    <property type="entry name" value="PKS_Beta-ketoAc_synthase_dom"/>
</dbReference>
<dbReference type="Pfam" id="PF00975">
    <property type="entry name" value="Thioesterase"/>
    <property type="match status" value="1"/>
</dbReference>
<keyword evidence="8" id="KW-0511">Multifunctional enzyme</keyword>
<evidence type="ECO:0000256" key="8">
    <source>
        <dbReference type="ARBA" id="ARBA00023268"/>
    </source>
</evidence>
<dbReference type="GO" id="GO:0031177">
    <property type="term" value="F:phosphopantetheine binding"/>
    <property type="evidence" value="ECO:0007669"/>
    <property type="project" value="InterPro"/>
</dbReference>
<dbReference type="InterPro" id="IPR029063">
    <property type="entry name" value="SAM-dependent_MTases_sf"/>
</dbReference>
<dbReference type="InterPro" id="IPR014031">
    <property type="entry name" value="Ketoacyl_synth_C"/>
</dbReference>
<accession>A0A4R4YRC3</accession>
<evidence type="ECO:0000313" key="12">
    <source>
        <dbReference type="EMBL" id="TDD47733.1"/>
    </source>
</evidence>
<feature type="domain" description="Ketosynthase family 3 (KS3)" evidence="11">
    <location>
        <begin position="514"/>
        <end position="941"/>
    </location>
</feature>
<evidence type="ECO:0000256" key="9">
    <source>
        <dbReference type="SAM" id="MobiDB-lite"/>
    </source>
</evidence>
<dbReference type="PANTHER" id="PTHR43775:SF37">
    <property type="entry name" value="SI:DKEY-61P9.11"/>
    <property type="match status" value="1"/>
</dbReference>
<comment type="subcellular location">
    <subcellularLocation>
        <location evidence="1">Cytoplasm</location>
    </subcellularLocation>
</comment>
<dbReference type="SMART" id="SM00825">
    <property type="entry name" value="PKS_KS"/>
    <property type="match status" value="1"/>
</dbReference>
<evidence type="ECO:0000256" key="1">
    <source>
        <dbReference type="ARBA" id="ARBA00004496"/>
    </source>
</evidence>
<dbReference type="Pfam" id="PF02801">
    <property type="entry name" value="Ketoacyl-synt_C"/>
    <property type="match status" value="1"/>
</dbReference>
<keyword evidence="12" id="KW-0489">Methyltransferase</keyword>
<dbReference type="SUPFAM" id="SSF53901">
    <property type="entry name" value="Thiolase-like"/>
    <property type="match status" value="1"/>
</dbReference>
<feature type="domain" description="Carrier" evidence="10">
    <location>
        <begin position="398"/>
        <end position="472"/>
    </location>
</feature>
<dbReference type="Pfam" id="PF00550">
    <property type="entry name" value="PP-binding"/>
    <property type="match status" value="2"/>
</dbReference>
<dbReference type="CDD" id="cd02440">
    <property type="entry name" value="AdoMet_MTases"/>
    <property type="match status" value="1"/>
</dbReference>
<feature type="region of interest" description="Disordered" evidence="9">
    <location>
        <begin position="356"/>
        <end position="392"/>
    </location>
</feature>
<dbReference type="Pfam" id="PF22336">
    <property type="entry name" value="RhiE-like_linker"/>
    <property type="match status" value="1"/>
</dbReference>
<proteinExistence type="predicted"/>
<gene>
    <name evidence="12" type="ORF">E1288_24035</name>
</gene>
<dbReference type="Pfam" id="PF00109">
    <property type="entry name" value="ketoacyl-synt"/>
    <property type="match status" value="1"/>
</dbReference>
<organism evidence="12 13">
    <name type="scientific">Saccharopolyspora elongata</name>
    <dbReference type="NCBI Taxonomy" id="2530387"/>
    <lineage>
        <taxon>Bacteria</taxon>
        <taxon>Bacillati</taxon>
        <taxon>Actinomycetota</taxon>
        <taxon>Actinomycetes</taxon>
        <taxon>Pseudonocardiales</taxon>
        <taxon>Pseudonocardiaceae</taxon>
        <taxon>Saccharopolyspora</taxon>
    </lineage>
</organism>
<name>A0A4R4YRC3_9PSEU</name>
<protein>
    <submittedName>
        <fullName evidence="12">Methyltransferase</fullName>
    </submittedName>
</protein>
<dbReference type="GO" id="GO:0005737">
    <property type="term" value="C:cytoplasm"/>
    <property type="evidence" value="ECO:0007669"/>
    <property type="project" value="UniProtKB-SubCell"/>
</dbReference>
<dbReference type="RefSeq" id="WP_132488706.1">
    <property type="nucleotide sequence ID" value="NZ_SMKW01000033.1"/>
</dbReference>
<dbReference type="InterPro" id="IPR029058">
    <property type="entry name" value="AB_hydrolase_fold"/>
</dbReference>
<dbReference type="SMART" id="SM01294">
    <property type="entry name" value="PKS_PP_betabranch"/>
    <property type="match status" value="1"/>
</dbReference>
<dbReference type="Gene3D" id="3.40.47.10">
    <property type="match status" value="1"/>
</dbReference>
<reference evidence="12 13" key="1">
    <citation type="submission" date="2019-03" db="EMBL/GenBank/DDBJ databases">
        <title>Draft genome sequences of novel Actinobacteria.</title>
        <authorList>
            <person name="Sahin N."/>
            <person name="Ay H."/>
            <person name="Saygin H."/>
        </authorList>
    </citation>
    <scope>NUCLEOTIDE SEQUENCE [LARGE SCALE GENOMIC DNA]</scope>
    <source>
        <strain evidence="12 13">7K502</strain>
    </source>
</reference>
<dbReference type="InterPro" id="IPR014030">
    <property type="entry name" value="Ketoacyl_synth_N"/>
</dbReference>
<dbReference type="InterPro" id="IPR054514">
    <property type="entry name" value="RhiE-like_linker"/>
</dbReference>
<dbReference type="SMART" id="SM00823">
    <property type="entry name" value="PKS_PP"/>
    <property type="match status" value="2"/>
</dbReference>
<feature type="compositionally biased region" description="Low complexity" evidence="9">
    <location>
        <begin position="486"/>
        <end position="498"/>
    </location>
</feature>
<dbReference type="OrthoDB" id="9778690at2"/>
<dbReference type="InterPro" id="IPR006162">
    <property type="entry name" value="Ppantetheine_attach_site"/>
</dbReference>
<dbReference type="Gene3D" id="1.10.1200.10">
    <property type="entry name" value="ACP-like"/>
    <property type="match status" value="2"/>
</dbReference>
<keyword evidence="5" id="KW-0597">Phosphoprotein</keyword>
<dbReference type="PROSITE" id="PS52004">
    <property type="entry name" value="KS3_2"/>
    <property type="match status" value="1"/>
</dbReference>
<dbReference type="GO" id="GO:0008168">
    <property type="term" value="F:methyltransferase activity"/>
    <property type="evidence" value="ECO:0007669"/>
    <property type="project" value="UniProtKB-KW"/>
</dbReference>
<evidence type="ECO:0000259" key="11">
    <source>
        <dbReference type="PROSITE" id="PS52004"/>
    </source>
</evidence>
<dbReference type="GO" id="GO:0032259">
    <property type="term" value="P:methylation"/>
    <property type="evidence" value="ECO:0007669"/>
    <property type="project" value="UniProtKB-KW"/>
</dbReference>
<keyword evidence="4" id="KW-0963">Cytoplasm</keyword>
<evidence type="ECO:0000256" key="7">
    <source>
        <dbReference type="ARBA" id="ARBA00022737"/>
    </source>
</evidence>
<feature type="region of interest" description="Disordered" evidence="9">
    <location>
        <begin position="479"/>
        <end position="504"/>
    </location>
</feature>
<evidence type="ECO:0000256" key="4">
    <source>
        <dbReference type="ARBA" id="ARBA00022490"/>
    </source>
</evidence>
<dbReference type="InterPro" id="IPR050091">
    <property type="entry name" value="PKS_NRPS_Biosynth_Enz"/>
</dbReference>
<dbReference type="Gene3D" id="3.40.50.1820">
    <property type="entry name" value="alpha/beta hydrolase"/>
    <property type="match status" value="1"/>
</dbReference>
<evidence type="ECO:0000259" key="10">
    <source>
        <dbReference type="PROSITE" id="PS50075"/>
    </source>
</evidence>
<dbReference type="InterPro" id="IPR009081">
    <property type="entry name" value="PP-bd_ACP"/>
</dbReference>
<keyword evidence="13" id="KW-1185">Reference proteome</keyword>
<evidence type="ECO:0000256" key="3">
    <source>
        <dbReference type="ARBA" id="ARBA00022450"/>
    </source>
</evidence>